<dbReference type="STRING" id="3775.A0A1Q3CT92"/>
<dbReference type="Proteomes" id="UP000187406">
    <property type="component" value="Unassembled WGS sequence"/>
</dbReference>
<name>A0A1Q3CT92_CEPFO</name>
<feature type="non-terminal residue" evidence="2">
    <location>
        <position position="1"/>
    </location>
</feature>
<feature type="binding site" evidence="1">
    <location>
        <position position="141"/>
    </location>
    <ligand>
        <name>Zn(2+)</name>
        <dbReference type="ChEBI" id="CHEBI:29105"/>
    </ligand>
</feature>
<protein>
    <submittedName>
        <fullName evidence="2">Adenine_glyco domain-containing protein</fullName>
    </submittedName>
</protein>
<organism evidence="2 3">
    <name type="scientific">Cephalotus follicularis</name>
    <name type="common">Albany pitcher plant</name>
    <dbReference type="NCBI Taxonomy" id="3775"/>
    <lineage>
        <taxon>Eukaryota</taxon>
        <taxon>Viridiplantae</taxon>
        <taxon>Streptophyta</taxon>
        <taxon>Embryophyta</taxon>
        <taxon>Tracheophyta</taxon>
        <taxon>Spermatophyta</taxon>
        <taxon>Magnoliopsida</taxon>
        <taxon>eudicotyledons</taxon>
        <taxon>Gunneridae</taxon>
        <taxon>Pentapetalae</taxon>
        <taxon>rosids</taxon>
        <taxon>fabids</taxon>
        <taxon>Oxalidales</taxon>
        <taxon>Cephalotaceae</taxon>
        <taxon>Cephalotus</taxon>
    </lineage>
</organism>
<evidence type="ECO:0000313" key="2">
    <source>
        <dbReference type="EMBL" id="GAV83469.1"/>
    </source>
</evidence>
<dbReference type="EMBL" id="BDDD01002899">
    <property type="protein sequence ID" value="GAV83469.1"/>
    <property type="molecule type" value="Genomic_DNA"/>
</dbReference>
<dbReference type="GO" id="GO:0006284">
    <property type="term" value="P:base-excision repair"/>
    <property type="evidence" value="ECO:0007669"/>
    <property type="project" value="InterPro"/>
</dbReference>
<feature type="binding site" evidence="1">
    <location>
        <position position="137"/>
    </location>
    <ligand>
        <name>Zn(2+)</name>
        <dbReference type="ChEBI" id="CHEBI:29105"/>
    </ligand>
</feature>
<gene>
    <name evidence="2" type="ORF">CFOL_v3_26916</name>
</gene>
<dbReference type="InParanoid" id="A0A1Q3CT92"/>
<accession>A0A1Q3CT92</accession>
<dbReference type="InterPro" id="IPR005019">
    <property type="entry name" value="Adenine_glyco"/>
</dbReference>
<dbReference type="PANTHER" id="PTHR31116">
    <property type="entry name" value="OS04G0501200 PROTEIN"/>
    <property type="match status" value="1"/>
</dbReference>
<dbReference type="Pfam" id="PF03352">
    <property type="entry name" value="Adenine_glyco"/>
    <property type="match status" value="1"/>
</dbReference>
<dbReference type="SUPFAM" id="SSF48150">
    <property type="entry name" value="DNA-glycosylase"/>
    <property type="match status" value="1"/>
</dbReference>
<proteinExistence type="predicted"/>
<dbReference type="GO" id="GO:0046872">
    <property type="term" value="F:metal ion binding"/>
    <property type="evidence" value="ECO:0007669"/>
    <property type="project" value="UniProtKB-KW"/>
</dbReference>
<dbReference type="InterPro" id="IPR011257">
    <property type="entry name" value="DNA_glycosylase"/>
</dbReference>
<evidence type="ECO:0000256" key="1">
    <source>
        <dbReference type="PIRSR" id="PIRSR605019-1"/>
    </source>
</evidence>
<evidence type="ECO:0000313" key="3">
    <source>
        <dbReference type="Proteomes" id="UP000187406"/>
    </source>
</evidence>
<keyword evidence="1" id="KW-0479">Metal-binding</keyword>
<feature type="non-terminal residue" evidence="2">
    <location>
        <position position="165"/>
    </location>
</feature>
<dbReference type="GO" id="GO:0008725">
    <property type="term" value="F:DNA-3-methyladenine glycosylase activity"/>
    <property type="evidence" value="ECO:0007669"/>
    <property type="project" value="InterPro"/>
</dbReference>
<dbReference type="PANTHER" id="PTHR31116:SF5">
    <property type="entry name" value="OS06G0649800 PROTEIN"/>
    <property type="match status" value="1"/>
</dbReference>
<dbReference type="OrthoDB" id="3941538at2759"/>
<keyword evidence="3" id="KW-1185">Reference proteome</keyword>
<reference evidence="3" key="1">
    <citation type="submission" date="2016-04" db="EMBL/GenBank/DDBJ databases">
        <title>Cephalotus genome sequencing.</title>
        <authorList>
            <person name="Fukushima K."/>
            <person name="Hasebe M."/>
            <person name="Fang X."/>
        </authorList>
    </citation>
    <scope>NUCLEOTIDE SEQUENCE [LARGE SCALE GENOMIC DNA]</scope>
    <source>
        <strain evidence="3">cv. St1</strain>
    </source>
</reference>
<sequence>LLSLSGALDELTWPVILHKRCMFREVFSDFDPIDVLKLNDKKIASSGSHASFLLELKLQGIIENARQVIDELGSFKKYIWSFVNHKPIVSQFRYPRRVPVKTPKTEFISKDLLRRGFSVGPTVIYSFVQVAGLTNDHLTTCFRFQDCISGDLGVGKVEKTKLEDV</sequence>
<dbReference type="AlphaFoldDB" id="A0A1Q3CT92"/>
<dbReference type="Gene3D" id="1.10.340.30">
    <property type="entry name" value="Hypothetical protein, domain 2"/>
    <property type="match status" value="1"/>
</dbReference>
<comment type="caution">
    <text evidence="2">The sequence shown here is derived from an EMBL/GenBank/DDBJ whole genome shotgun (WGS) entry which is preliminary data.</text>
</comment>
<keyword evidence="1" id="KW-0862">Zinc</keyword>